<keyword evidence="2" id="KW-1185">Reference proteome</keyword>
<dbReference type="Proteomes" id="UP000671914">
    <property type="component" value="Chromosome"/>
</dbReference>
<proteinExistence type="predicted"/>
<protein>
    <submittedName>
        <fullName evidence="1">Uncharacterized protein</fullName>
    </submittedName>
</protein>
<sequence>MSTTLPSRDALPHRIPEPVLPSVGTWWPALDRELKREILADLDAPVRSGTILHIRELCGLPPVPVPGRGVHLGPNDKAYIAAWQRAADFS</sequence>
<gene>
    <name evidence="1" type="ORF">G127AT_11995</name>
</gene>
<dbReference type="RefSeq" id="WP_210897187.1">
    <property type="nucleotide sequence ID" value="NZ_CP071696.1"/>
</dbReference>
<reference evidence="1" key="1">
    <citation type="submission" date="2021-03" db="EMBL/GenBank/DDBJ databases">
        <title>Agromyces archimandritus sp. nov., isolated from the cockroach Archimandrita tessellata.</title>
        <authorList>
            <person name="Guzman J."/>
            <person name="Ortuzar M."/>
            <person name="Poehlein A."/>
            <person name="Daniel R."/>
            <person name="Trujillo M."/>
            <person name="Vilcinskas A."/>
        </authorList>
    </citation>
    <scope>NUCLEOTIDE SEQUENCE</scope>
    <source>
        <strain evidence="1">G127AT</strain>
    </source>
</reference>
<name>A0A975FLD4_9MICO</name>
<accession>A0A975FLD4</accession>
<dbReference type="EMBL" id="CP071696">
    <property type="protein sequence ID" value="QTX04016.1"/>
    <property type="molecule type" value="Genomic_DNA"/>
</dbReference>
<evidence type="ECO:0000313" key="1">
    <source>
        <dbReference type="EMBL" id="QTX04016.1"/>
    </source>
</evidence>
<dbReference type="AlphaFoldDB" id="A0A975FLD4"/>
<organism evidence="1 2">
    <name type="scientific">Agromyces archimandritae</name>
    <dbReference type="NCBI Taxonomy" id="2781962"/>
    <lineage>
        <taxon>Bacteria</taxon>
        <taxon>Bacillati</taxon>
        <taxon>Actinomycetota</taxon>
        <taxon>Actinomycetes</taxon>
        <taxon>Micrococcales</taxon>
        <taxon>Microbacteriaceae</taxon>
        <taxon>Agromyces</taxon>
    </lineage>
</organism>
<dbReference type="KEGG" id="aarc:G127AT_11995"/>
<evidence type="ECO:0000313" key="2">
    <source>
        <dbReference type="Proteomes" id="UP000671914"/>
    </source>
</evidence>